<proteinExistence type="predicted"/>
<dbReference type="AlphaFoldDB" id="A0A9P1CN19"/>
<dbReference type="SUPFAM" id="SSF50630">
    <property type="entry name" value="Acid proteases"/>
    <property type="match status" value="1"/>
</dbReference>
<gene>
    <name evidence="2" type="ORF">C1SCF055_LOCUS21029</name>
</gene>
<dbReference type="EMBL" id="CAMXCT030001946">
    <property type="protein sequence ID" value="CAL4781693.1"/>
    <property type="molecule type" value="Genomic_DNA"/>
</dbReference>
<dbReference type="PROSITE" id="PS51767">
    <property type="entry name" value="PEPTIDASE_A1"/>
    <property type="match status" value="1"/>
</dbReference>
<dbReference type="Proteomes" id="UP001152797">
    <property type="component" value="Unassembled WGS sequence"/>
</dbReference>
<evidence type="ECO:0000313" key="4">
    <source>
        <dbReference type="Proteomes" id="UP001152797"/>
    </source>
</evidence>
<keyword evidence="4" id="KW-1185">Reference proteome</keyword>
<sequence length="143" mass="15973">MAALSVGAPPQRIWAALDTASSWSWIPEAKGPAACRAGSEPSFSPKQLMISQNHEALIDSHKTCRVMAYLVCKMSKFIHSYHSSFGVAPLLHSDLQETPLDFIPHSRLHRLWVLRRGHTLSAVCVQICFQLSEAGCIKWFQKD</sequence>
<evidence type="ECO:0000313" key="3">
    <source>
        <dbReference type="EMBL" id="CAL4781693.1"/>
    </source>
</evidence>
<reference evidence="2" key="1">
    <citation type="submission" date="2022-10" db="EMBL/GenBank/DDBJ databases">
        <authorList>
            <person name="Chen Y."/>
            <person name="Dougan E. K."/>
            <person name="Chan C."/>
            <person name="Rhodes N."/>
            <person name="Thang M."/>
        </authorList>
    </citation>
    <scope>NUCLEOTIDE SEQUENCE</scope>
</reference>
<reference evidence="3 4" key="2">
    <citation type="submission" date="2024-05" db="EMBL/GenBank/DDBJ databases">
        <authorList>
            <person name="Chen Y."/>
            <person name="Shah S."/>
            <person name="Dougan E. K."/>
            <person name="Thang M."/>
            <person name="Chan C."/>
        </authorList>
    </citation>
    <scope>NUCLEOTIDE SEQUENCE [LARGE SCALE GENOMIC DNA]</scope>
</reference>
<evidence type="ECO:0000259" key="1">
    <source>
        <dbReference type="PROSITE" id="PS51767"/>
    </source>
</evidence>
<comment type="caution">
    <text evidence="2">The sequence shown here is derived from an EMBL/GenBank/DDBJ whole genome shotgun (WGS) entry which is preliminary data.</text>
</comment>
<organism evidence="2">
    <name type="scientific">Cladocopium goreaui</name>
    <dbReference type="NCBI Taxonomy" id="2562237"/>
    <lineage>
        <taxon>Eukaryota</taxon>
        <taxon>Sar</taxon>
        <taxon>Alveolata</taxon>
        <taxon>Dinophyceae</taxon>
        <taxon>Suessiales</taxon>
        <taxon>Symbiodiniaceae</taxon>
        <taxon>Cladocopium</taxon>
    </lineage>
</organism>
<accession>A0A9P1CN19</accession>
<feature type="domain" description="Peptidase A1" evidence="1">
    <location>
        <begin position="1"/>
        <end position="143"/>
    </location>
</feature>
<dbReference type="InterPro" id="IPR021109">
    <property type="entry name" value="Peptidase_aspartic_dom_sf"/>
</dbReference>
<dbReference type="EMBL" id="CAMXCT010001946">
    <property type="protein sequence ID" value="CAI3994381.1"/>
    <property type="molecule type" value="Genomic_DNA"/>
</dbReference>
<dbReference type="InterPro" id="IPR033121">
    <property type="entry name" value="PEPTIDASE_A1"/>
</dbReference>
<dbReference type="EMBL" id="CAMXCT020001946">
    <property type="protein sequence ID" value="CAL1147756.1"/>
    <property type="molecule type" value="Genomic_DNA"/>
</dbReference>
<name>A0A9P1CN19_9DINO</name>
<dbReference type="Gene3D" id="2.40.70.10">
    <property type="entry name" value="Acid Proteases"/>
    <property type="match status" value="1"/>
</dbReference>
<evidence type="ECO:0000313" key="2">
    <source>
        <dbReference type="EMBL" id="CAI3994381.1"/>
    </source>
</evidence>
<protein>
    <recommendedName>
        <fullName evidence="1">Peptidase A1 domain-containing protein</fullName>
    </recommendedName>
</protein>